<keyword evidence="7" id="KW-0378">Hydrolase</keyword>
<feature type="transmembrane region" description="Helical" evidence="12">
    <location>
        <begin position="109"/>
        <end position="131"/>
    </location>
</feature>
<dbReference type="Proteomes" id="UP000199334">
    <property type="component" value="Unassembled WGS sequence"/>
</dbReference>
<comment type="cofactor">
    <cofactor evidence="1">
        <name>Zn(2+)</name>
        <dbReference type="ChEBI" id="CHEBI:29105"/>
    </cofactor>
</comment>
<feature type="domain" description="Peptidase M50" evidence="13">
    <location>
        <begin position="29"/>
        <end position="99"/>
    </location>
</feature>
<dbReference type="PANTHER" id="PTHR39188:SF3">
    <property type="entry name" value="STAGE IV SPORULATION PROTEIN FB"/>
    <property type="match status" value="1"/>
</dbReference>
<dbReference type="STRING" id="237069.SAMN05216498_1742"/>
<evidence type="ECO:0000259" key="13">
    <source>
        <dbReference type="Pfam" id="PF02163"/>
    </source>
</evidence>
<evidence type="ECO:0000256" key="12">
    <source>
        <dbReference type="SAM" id="Phobius"/>
    </source>
</evidence>
<feature type="transmembrane region" description="Helical" evidence="12">
    <location>
        <begin position="151"/>
        <end position="171"/>
    </location>
</feature>
<evidence type="ECO:0000256" key="2">
    <source>
        <dbReference type="ARBA" id="ARBA00004141"/>
    </source>
</evidence>
<dbReference type="RefSeq" id="WP_093856214.1">
    <property type="nucleotide sequence ID" value="NZ_BJVZ01000012.1"/>
</dbReference>
<accession>A0A1G9ZMV7</accession>
<keyword evidence="9 12" id="KW-1133">Transmembrane helix</keyword>
<name>A0A1G9ZMV7_9BACI</name>
<comment type="subcellular location">
    <subcellularLocation>
        <location evidence="2">Membrane</location>
        <topology evidence="2">Multi-pass membrane protein</topology>
    </subcellularLocation>
</comment>
<reference evidence="14 15" key="1">
    <citation type="submission" date="2016-10" db="EMBL/GenBank/DDBJ databases">
        <authorList>
            <person name="de Groot N.N."/>
        </authorList>
    </citation>
    <scope>NUCLEOTIDE SEQUENCE [LARGE SCALE GENOMIC DNA]</scope>
    <source>
        <strain evidence="14 15">CGMCC 1.3442</strain>
    </source>
</reference>
<dbReference type="GO" id="GO:0016020">
    <property type="term" value="C:membrane"/>
    <property type="evidence" value="ECO:0007669"/>
    <property type="project" value="UniProtKB-SubCell"/>
</dbReference>
<dbReference type="Pfam" id="PF02163">
    <property type="entry name" value="Peptidase_M50"/>
    <property type="match status" value="1"/>
</dbReference>
<evidence type="ECO:0000256" key="4">
    <source>
        <dbReference type="ARBA" id="ARBA00022670"/>
    </source>
</evidence>
<dbReference type="OrthoDB" id="166377at2"/>
<evidence type="ECO:0000256" key="7">
    <source>
        <dbReference type="ARBA" id="ARBA00022801"/>
    </source>
</evidence>
<organism evidence="14 15">
    <name type="scientific">Tenuibacillus multivorans</name>
    <dbReference type="NCBI Taxonomy" id="237069"/>
    <lineage>
        <taxon>Bacteria</taxon>
        <taxon>Bacillati</taxon>
        <taxon>Bacillota</taxon>
        <taxon>Bacilli</taxon>
        <taxon>Bacillales</taxon>
        <taxon>Bacillaceae</taxon>
        <taxon>Tenuibacillus</taxon>
    </lineage>
</organism>
<dbReference type="GO" id="GO:0008237">
    <property type="term" value="F:metallopeptidase activity"/>
    <property type="evidence" value="ECO:0007669"/>
    <property type="project" value="UniProtKB-KW"/>
</dbReference>
<keyword evidence="5 12" id="KW-0812">Transmembrane</keyword>
<keyword evidence="4" id="KW-0645">Protease</keyword>
<evidence type="ECO:0000256" key="11">
    <source>
        <dbReference type="ARBA" id="ARBA00023136"/>
    </source>
</evidence>
<evidence type="ECO:0000256" key="3">
    <source>
        <dbReference type="ARBA" id="ARBA00007931"/>
    </source>
</evidence>
<gene>
    <name evidence="14" type="ORF">SAMN05216498_1742</name>
</gene>
<protein>
    <submittedName>
        <fullName evidence="14">Stage IV sporulation protein FB</fullName>
    </submittedName>
</protein>
<keyword evidence="10" id="KW-0482">Metalloprotease</keyword>
<evidence type="ECO:0000313" key="14">
    <source>
        <dbReference type="EMBL" id="SDN21893.1"/>
    </source>
</evidence>
<keyword evidence="8" id="KW-0862">Zinc</keyword>
<dbReference type="GO" id="GO:0006508">
    <property type="term" value="P:proteolysis"/>
    <property type="evidence" value="ECO:0007669"/>
    <property type="project" value="UniProtKB-KW"/>
</dbReference>
<dbReference type="PANTHER" id="PTHR39188">
    <property type="entry name" value="MEMBRANE-ASSOCIATED ZINC METALLOPROTEASE M50B"/>
    <property type="match status" value="1"/>
</dbReference>
<evidence type="ECO:0000256" key="5">
    <source>
        <dbReference type="ARBA" id="ARBA00022692"/>
    </source>
</evidence>
<feature type="transmembrane region" description="Helical" evidence="12">
    <location>
        <begin position="12"/>
        <end position="38"/>
    </location>
</feature>
<comment type="similarity">
    <text evidence="3">Belongs to the peptidase M50B family.</text>
</comment>
<proteinExistence type="inferred from homology"/>
<keyword evidence="11 12" id="KW-0472">Membrane</keyword>
<sequence>MRSNSLIQFHPLLLLFLLASYFLGMFVELICFFVIITIHELGHYLAAKYYKWNITRLLIWPFGGVMETEDYYNRSSKEELIVTIAGPAQHIWIYALLGLLNFINVQHVFLDQLFMINTIILLFNLIPILPLDGGRLVFIFLTRIIAFHQSIIWMALYSIAFIGIANVLMYVMNWTSIHLTFLSLFLLLDNWMLWQNKHILLLKHLLARYFITNVDRSNVKFLKASSRTPLSELVKHFKKDCYHYVYLDQRTNPISEDDCLQALFTRNEPALTVERVQANEA</sequence>
<dbReference type="CDD" id="cd06161">
    <property type="entry name" value="S2P-M50_SpoIVFB"/>
    <property type="match status" value="1"/>
</dbReference>
<dbReference type="AlphaFoldDB" id="A0A1G9ZMV7"/>
<feature type="transmembrane region" description="Helical" evidence="12">
    <location>
        <begin position="80"/>
        <end position="103"/>
    </location>
</feature>
<dbReference type="GO" id="GO:0046872">
    <property type="term" value="F:metal ion binding"/>
    <property type="evidence" value="ECO:0007669"/>
    <property type="project" value="UniProtKB-KW"/>
</dbReference>
<dbReference type="EMBL" id="FNIG01000003">
    <property type="protein sequence ID" value="SDN21893.1"/>
    <property type="molecule type" value="Genomic_DNA"/>
</dbReference>
<dbReference type="InterPro" id="IPR008915">
    <property type="entry name" value="Peptidase_M50"/>
</dbReference>
<evidence type="ECO:0000256" key="1">
    <source>
        <dbReference type="ARBA" id="ARBA00001947"/>
    </source>
</evidence>
<keyword evidence="15" id="KW-1185">Reference proteome</keyword>
<evidence type="ECO:0000256" key="9">
    <source>
        <dbReference type="ARBA" id="ARBA00022989"/>
    </source>
</evidence>
<evidence type="ECO:0000256" key="6">
    <source>
        <dbReference type="ARBA" id="ARBA00022723"/>
    </source>
</evidence>
<evidence type="ECO:0000256" key="10">
    <source>
        <dbReference type="ARBA" id="ARBA00023049"/>
    </source>
</evidence>
<evidence type="ECO:0000256" key="8">
    <source>
        <dbReference type="ARBA" id="ARBA00022833"/>
    </source>
</evidence>
<feature type="transmembrane region" description="Helical" evidence="12">
    <location>
        <begin position="177"/>
        <end position="194"/>
    </location>
</feature>
<keyword evidence="6" id="KW-0479">Metal-binding</keyword>
<evidence type="ECO:0000313" key="15">
    <source>
        <dbReference type="Proteomes" id="UP000199334"/>
    </source>
</evidence>